<dbReference type="InterPro" id="IPR039276">
    <property type="entry name" value="SHH1/2"/>
</dbReference>
<gene>
    <name evidence="2" type="ORF">FPE_LOCUS27697</name>
</gene>
<keyword evidence="1" id="KW-1133">Transmembrane helix</keyword>
<protein>
    <submittedName>
        <fullName evidence="2">Uncharacterized protein</fullName>
    </submittedName>
</protein>
<keyword evidence="1" id="KW-0472">Membrane</keyword>
<dbReference type="AlphaFoldDB" id="A0AAD2E657"/>
<keyword evidence="1" id="KW-0812">Transmembrane</keyword>
<evidence type="ECO:0000256" key="1">
    <source>
        <dbReference type="SAM" id="Phobius"/>
    </source>
</evidence>
<accession>A0AAD2E657</accession>
<evidence type="ECO:0000313" key="3">
    <source>
        <dbReference type="Proteomes" id="UP000834106"/>
    </source>
</evidence>
<sequence>MDLWPRQRQSFSGFTLAEVEKMKHLHKESSEQSLNEEFYKNLARLFNRSSGRAGKSVVKWTEVFVFCFRLTNSIGNDSVPLERLQGLKLKLLRYLKVHILDTFFSLYLISGYNSWKWILLLVIIYL</sequence>
<name>A0AAD2E657_9LAMI</name>
<evidence type="ECO:0000313" key="2">
    <source>
        <dbReference type="EMBL" id="CAI9780267.1"/>
    </source>
</evidence>
<proteinExistence type="predicted"/>
<feature type="transmembrane region" description="Helical" evidence="1">
    <location>
        <begin position="103"/>
        <end position="125"/>
    </location>
</feature>
<dbReference type="PANTHER" id="PTHR33827">
    <property type="entry name" value="PROTEIN SAWADEE HOMEODOMAIN HOMOLOG 2"/>
    <property type="match status" value="1"/>
</dbReference>
<dbReference type="PANTHER" id="PTHR33827:SF3">
    <property type="entry name" value="OS09G0346900 PROTEIN"/>
    <property type="match status" value="1"/>
</dbReference>
<dbReference type="Proteomes" id="UP000834106">
    <property type="component" value="Chromosome 17"/>
</dbReference>
<dbReference type="EMBL" id="OU503052">
    <property type="protein sequence ID" value="CAI9780267.1"/>
    <property type="molecule type" value="Genomic_DNA"/>
</dbReference>
<keyword evidence="3" id="KW-1185">Reference proteome</keyword>
<organism evidence="2 3">
    <name type="scientific">Fraxinus pennsylvanica</name>
    <dbReference type="NCBI Taxonomy" id="56036"/>
    <lineage>
        <taxon>Eukaryota</taxon>
        <taxon>Viridiplantae</taxon>
        <taxon>Streptophyta</taxon>
        <taxon>Embryophyta</taxon>
        <taxon>Tracheophyta</taxon>
        <taxon>Spermatophyta</taxon>
        <taxon>Magnoliopsida</taxon>
        <taxon>eudicotyledons</taxon>
        <taxon>Gunneridae</taxon>
        <taxon>Pentapetalae</taxon>
        <taxon>asterids</taxon>
        <taxon>lamiids</taxon>
        <taxon>Lamiales</taxon>
        <taxon>Oleaceae</taxon>
        <taxon>Oleeae</taxon>
        <taxon>Fraxinus</taxon>
    </lineage>
</organism>
<reference evidence="2" key="1">
    <citation type="submission" date="2023-05" db="EMBL/GenBank/DDBJ databases">
        <authorList>
            <person name="Huff M."/>
        </authorList>
    </citation>
    <scope>NUCLEOTIDE SEQUENCE</scope>
</reference>